<name>A0A4V2RFP1_9HYPH</name>
<protein>
    <submittedName>
        <fullName evidence="1">Uncharacterized protein</fullName>
    </submittedName>
</protein>
<sequence>MRGYVFECRVVLSNTTLFLDQTRLRLAGYYEIMIDHGTVKTFVFIDGYATTGAVDGGLRMRVGATNLVSSHAIRTAFEKSILDVVPSAPEKIAWYSVGQGQPVTI</sequence>
<dbReference type="RefSeq" id="WP_132073513.1">
    <property type="nucleotide sequence ID" value="NZ_SLVU01000003.1"/>
</dbReference>
<reference evidence="1 2" key="1">
    <citation type="submission" date="2019-03" db="EMBL/GenBank/DDBJ databases">
        <title>Genomic Encyclopedia of Type Strains, Phase IV (KMG-V): Genome sequencing to study the core and pangenomes of soil and plant-associated prokaryotes.</title>
        <authorList>
            <person name="Whitman W."/>
        </authorList>
    </citation>
    <scope>NUCLEOTIDE SEQUENCE [LARGE SCALE GENOMIC DNA]</scope>
    <source>
        <strain evidence="1 2">23C40</strain>
    </source>
</reference>
<accession>A0A4V2RFP1</accession>
<comment type="caution">
    <text evidence="1">The sequence shown here is derived from an EMBL/GenBank/DDBJ whole genome shotgun (WGS) entry which is preliminary data.</text>
</comment>
<evidence type="ECO:0000313" key="1">
    <source>
        <dbReference type="EMBL" id="TCN33330.1"/>
    </source>
</evidence>
<gene>
    <name evidence="1" type="ORF">EV184_103344</name>
</gene>
<dbReference type="Proteomes" id="UP000295043">
    <property type="component" value="Unassembled WGS sequence"/>
</dbReference>
<dbReference type="EMBL" id="SLVU01000003">
    <property type="protein sequence ID" value="TCN33330.1"/>
    <property type="molecule type" value="Genomic_DNA"/>
</dbReference>
<evidence type="ECO:0000313" key="2">
    <source>
        <dbReference type="Proteomes" id="UP000295043"/>
    </source>
</evidence>
<organism evidence="1 2">
    <name type="scientific">Sinorhizobium americanum</name>
    <dbReference type="NCBI Taxonomy" id="194963"/>
    <lineage>
        <taxon>Bacteria</taxon>
        <taxon>Pseudomonadati</taxon>
        <taxon>Pseudomonadota</taxon>
        <taxon>Alphaproteobacteria</taxon>
        <taxon>Hyphomicrobiales</taxon>
        <taxon>Rhizobiaceae</taxon>
        <taxon>Sinorhizobium/Ensifer group</taxon>
        <taxon>Sinorhizobium</taxon>
    </lineage>
</organism>
<dbReference type="AlphaFoldDB" id="A0A4V2RFP1"/>
<proteinExistence type="predicted"/>